<evidence type="ECO:0000313" key="4">
    <source>
        <dbReference type="Proteomes" id="UP000002051"/>
    </source>
</evidence>
<dbReference type="eggNOG" id="KOG2666">
    <property type="taxonomic scope" value="Eukaryota"/>
</dbReference>
<dbReference type="Gene3D" id="3.40.50.720">
    <property type="entry name" value="NAD(P)-binding Rossmann-like Domain"/>
    <property type="match status" value="1"/>
</dbReference>
<feature type="domain" description="UDP-glucose/GDP-mannose dehydrogenase N-terminal" evidence="1">
    <location>
        <begin position="7"/>
        <end position="76"/>
    </location>
</feature>
<accession>G7KMC9</accession>
<dbReference type="Pfam" id="PF03721">
    <property type="entry name" value="UDPG_MGDP_dh_N"/>
    <property type="match status" value="1"/>
</dbReference>
<evidence type="ECO:0000259" key="1">
    <source>
        <dbReference type="Pfam" id="PF03721"/>
    </source>
</evidence>
<dbReference type="PANTHER" id="PTHR11374:SF64">
    <property type="entry name" value="UDP-GLUCOSE 6-DEHYDROGENASE 2"/>
    <property type="match status" value="1"/>
</dbReference>
<keyword evidence="4" id="KW-1185">Reference proteome</keyword>
<reference evidence="2 4" key="2">
    <citation type="journal article" date="2014" name="BMC Genomics">
        <title>An improved genome release (version Mt4.0) for the model legume Medicago truncatula.</title>
        <authorList>
            <person name="Tang H."/>
            <person name="Krishnakumar V."/>
            <person name="Bidwell S."/>
            <person name="Rosen B."/>
            <person name="Chan A."/>
            <person name="Zhou S."/>
            <person name="Gentzbittel L."/>
            <person name="Childs K.L."/>
            <person name="Yandell M."/>
            <person name="Gundlach H."/>
            <person name="Mayer K.F."/>
            <person name="Schwartz D.C."/>
            <person name="Town C.D."/>
        </authorList>
    </citation>
    <scope>GENOME REANNOTATION</scope>
    <source>
        <strain evidence="3 4">cv. Jemalong A17</strain>
    </source>
</reference>
<dbReference type="EnsemblPlants" id="AES74926">
    <property type="protein sequence ID" value="AES74926"/>
    <property type="gene ID" value="MTR_6g014930"/>
</dbReference>
<gene>
    <name evidence="2" type="ordered locus">MTR_6g014930</name>
</gene>
<dbReference type="InterPro" id="IPR028356">
    <property type="entry name" value="UDPglc_DH_euk"/>
</dbReference>
<dbReference type="EMBL" id="CM001222">
    <property type="protein sequence ID" value="AES74926.1"/>
    <property type="molecule type" value="Genomic_DNA"/>
</dbReference>
<name>G7KMC9_MEDTR</name>
<dbReference type="OMA" id="YWESATR"/>
<dbReference type="Proteomes" id="UP000002051">
    <property type="component" value="Chromosome 6"/>
</dbReference>
<protein>
    <submittedName>
        <fullName evidence="2">UDP-glucose 6-dehydrogenase</fullName>
    </submittedName>
</protein>
<dbReference type="AlphaFoldDB" id="G7KMC9"/>
<sequence>MTDIALKCPSTEVAVVDIFKAISWQELFFSYDVKKYVYEADIVFVSVDTLTKTRGLRAGKVVDLTYWESATRVIADVS</sequence>
<proteinExistence type="predicted"/>
<dbReference type="STRING" id="3880.G7KMC9"/>
<organism evidence="2 4">
    <name type="scientific">Medicago truncatula</name>
    <name type="common">Barrel medic</name>
    <name type="synonym">Medicago tribuloides</name>
    <dbReference type="NCBI Taxonomy" id="3880"/>
    <lineage>
        <taxon>Eukaryota</taxon>
        <taxon>Viridiplantae</taxon>
        <taxon>Streptophyta</taxon>
        <taxon>Embryophyta</taxon>
        <taxon>Tracheophyta</taxon>
        <taxon>Spermatophyta</taxon>
        <taxon>Magnoliopsida</taxon>
        <taxon>eudicotyledons</taxon>
        <taxon>Gunneridae</taxon>
        <taxon>Pentapetalae</taxon>
        <taxon>rosids</taxon>
        <taxon>fabids</taxon>
        <taxon>Fabales</taxon>
        <taxon>Fabaceae</taxon>
        <taxon>Papilionoideae</taxon>
        <taxon>50 kb inversion clade</taxon>
        <taxon>NPAAA clade</taxon>
        <taxon>Hologalegina</taxon>
        <taxon>IRL clade</taxon>
        <taxon>Trifolieae</taxon>
        <taxon>Medicago</taxon>
    </lineage>
</organism>
<dbReference type="PANTHER" id="PTHR11374">
    <property type="entry name" value="UDP-GLUCOSE DEHYDROGENASE/UDP-MANNAC DEHYDROGENASE"/>
    <property type="match status" value="1"/>
</dbReference>
<evidence type="ECO:0000313" key="3">
    <source>
        <dbReference type="EnsemblPlants" id="AES74926"/>
    </source>
</evidence>
<dbReference type="GO" id="GO:0003979">
    <property type="term" value="F:UDP-glucose 6-dehydrogenase activity"/>
    <property type="evidence" value="ECO:0007669"/>
    <property type="project" value="InterPro"/>
</dbReference>
<dbReference type="InterPro" id="IPR001732">
    <property type="entry name" value="UDP-Glc/GDP-Man_DH_N"/>
</dbReference>
<dbReference type="PaxDb" id="3880-AES74926"/>
<dbReference type="GO" id="GO:0051287">
    <property type="term" value="F:NAD binding"/>
    <property type="evidence" value="ECO:0007669"/>
    <property type="project" value="InterPro"/>
</dbReference>
<dbReference type="HOGENOM" id="CLU_2625722_0_0_1"/>
<reference evidence="2 4" key="1">
    <citation type="journal article" date="2011" name="Nature">
        <title>The Medicago genome provides insight into the evolution of rhizobial symbioses.</title>
        <authorList>
            <person name="Young N.D."/>
            <person name="Debelle F."/>
            <person name="Oldroyd G.E."/>
            <person name="Geurts R."/>
            <person name="Cannon S.B."/>
            <person name="Udvardi M.K."/>
            <person name="Benedito V.A."/>
            <person name="Mayer K.F."/>
            <person name="Gouzy J."/>
            <person name="Schoof H."/>
            <person name="Van de Peer Y."/>
            <person name="Proost S."/>
            <person name="Cook D.R."/>
            <person name="Meyers B.C."/>
            <person name="Spannagl M."/>
            <person name="Cheung F."/>
            <person name="De Mita S."/>
            <person name="Krishnakumar V."/>
            <person name="Gundlach H."/>
            <person name="Zhou S."/>
            <person name="Mudge J."/>
            <person name="Bharti A.K."/>
            <person name="Murray J.D."/>
            <person name="Naoumkina M.A."/>
            <person name="Rosen B."/>
            <person name="Silverstein K.A."/>
            <person name="Tang H."/>
            <person name="Rombauts S."/>
            <person name="Zhao P.X."/>
            <person name="Zhou P."/>
            <person name="Barbe V."/>
            <person name="Bardou P."/>
            <person name="Bechner M."/>
            <person name="Bellec A."/>
            <person name="Berger A."/>
            <person name="Berges H."/>
            <person name="Bidwell S."/>
            <person name="Bisseling T."/>
            <person name="Choisne N."/>
            <person name="Couloux A."/>
            <person name="Denny R."/>
            <person name="Deshpande S."/>
            <person name="Dai X."/>
            <person name="Doyle J.J."/>
            <person name="Dudez A.M."/>
            <person name="Farmer A.D."/>
            <person name="Fouteau S."/>
            <person name="Franken C."/>
            <person name="Gibelin C."/>
            <person name="Gish J."/>
            <person name="Goldstein S."/>
            <person name="Gonzalez A.J."/>
            <person name="Green P.J."/>
            <person name="Hallab A."/>
            <person name="Hartog M."/>
            <person name="Hua A."/>
            <person name="Humphray S.J."/>
            <person name="Jeong D.H."/>
            <person name="Jing Y."/>
            <person name="Jocker A."/>
            <person name="Kenton S.M."/>
            <person name="Kim D.J."/>
            <person name="Klee K."/>
            <person name="Lai H."/>
            <person name="Lang C."/>
            <person name="Lin S."/>
            <person name="Macmil S.L."/>
            <person name="Magdelenat G."/>
            <person name="Matthews L."/>
            <person name="McCorrison J."/>
            <person name="Monaghan E.L."/>
            <person name="Mun J.H."/>
            <person name="Najar F.Z."/>
            <person name="Nicholson C."/>
            <person name="Noirot C."/>
            <person name="O'Bleness M."/>
            <person name="Paule C.R."/>
            <person name="Poulain J."/>
            <person name="Prion F."/>
            <person name="Qin B."/>
            <person name="Qu C."/>
            <person name="Retzel E.F."/>
            <person name="Riddle C."/>
            <person name="Sallet E."/>
            <person name="Samain S."/>
            <person name="Samson N."/>
            <person name="Sanders I."/>
            <person name="Saurat O."/>
            <person name="Scarpelli C."/>
            <person name="Schiex T."/>
            <person name="Segurens B."/>
            <person name="Severin A.J."/>
            <person name="Sherrier D.J."/>
            <person name="Shi R."/>
            <person name="Sims S."/>
            <person name="Singer S.R."/>
            <person name="Sinharoy S."/>
            <person name="Sterck L."/>
            <person name="Viollet A."/>
            <person name="Wang B.B."/>
            <person name="Wang K."/>
            <person name="Wang M."/>
            <person name="Wang X."/>
            <person name="Warfsmann J."/>
            <person name="Weissenbach J."/>
            <person name="White D.D."/>
            <person name="White J.D."/>
            <person name="Wiley G.B."/>
            <person name="Wincker P."/>
            <person name="Xing Y."/>
            <person name="Yang L."/>
            <person name="Yao Z."/>
            <person name="Ying F."/>
            <person name="Zhai J."/>
            <person name="Zhou L."/>
            <person name="Zuber A."/>
            <person name="Denarie J."/>
            <person name="Dixon R.A."/>
            <person name="May G.D."/>
            <person name="Schwartz D.C."/>
            <person name="Rogers J."/>
            <person name="Quetier F."/>
            <person name="Town C.D."/>
            <person name="Roe B.A."/>
        </authorList>
    </citation>
    <scope>NUCLEOTIDE SEQUENCE [LARGE SCALE GENOMIC DNA]</scope>
    <source>
        <strain evidence="2">A17</strain>
        <strain evidence="3 4">cv. Jemalong A17</strain>
    </source>
</reference>
<reference evidence="3" key="3">
    <citation type="submission" date="2015-04" db="UniProtKB">
        <authorList>
            <consortium name="EnsemblPlants"/>
        </authorList>
    </citation>
    <scope>IDENTIFICATION</scope>
    <source>
        <strain evidence="3">cv. Jemalong A17</strain>
    </source>
</reference>
<evidence type="ECO:0000313" key="2">
    <source>
        <dbReference type="EMBL" id="AES74926.1"/>
    </source>
</evidence>